<name>A0A0A2JD40_PENEN</name>
<dbReference type="HOGENOM" id="CLU_2134368_0_0_1"/>
<dbReference type="VEuPathDB" id="FungiDB:PEXP_008970"/>
<proteinExistence type="predicted"/>
<dbReference type="RefSeq" id="XP_016593476.1">
    <property type="nucleotide sequence ID" value="XM_016740065.1"/>
</dbReference>
<dbReference type="Proteomes" id="UP000030143">
    <property type="component" value="Unassembled WGS sequence"/>
</dbReference>
<gene>
    <name evidence="2" type="ORF">PEX2_027900</name>
</gene>
<sequence length="113" mass="12741">MTHERPGSNSTFEASTIPHRTTGLSPLSTDLEEDSAWESLKVEAKVPIEEYVITGDKARPREDILKNSLHALLDWLLWGGCDSYPRSILKAKSDRALWDHFWVVCCFLAAPSK</sequence>
<keyword evidence="3" id="KW-1185">Reference proteome</keyword>
<comment type="caution">
    <text evidence="2">The sequence shown here is derived from an EMBL/GenBank/DDBJ whole genome shotgun (WGS) entry which is preliminary data.</text>
</comment>
<dbReference type="AlphaFoldDB" id="A0A0A2JD40"/>
<dbReference type="EMBL" id="JQFZ01000345">
    <property type="protein sequence ID" value="KGO50225.1"/>
    <property type="molecule type" value="Genomic_DNA"/>
</dbReference>
<feature type="region of interest" description="Disordered" evidence="1">
    <location>
        <begin position="1"/>
        <end position="28"/>
    </location>
</feature>
<organism evidence="2 3">
    <name type="scientific">Penicillium expansum</name>
    <name type="common">Blue mold rot fungus</name>
    <dbReference type="NCBI Taxonomy" id="27334"/>
    <lineage>
        <taxon>Eukaryota</taxon>
        <taxon>Fungi</taxon>
        <taxon>Dikarya</taxon>
        <taxon>Ascomycota</taxon>
        <taxon>Pezizomycotina</taxon>
        <taxon>Eurotiomycetes</taxon>
        <taxon>Eurotiomycetidae</taxon>
        <taxon>Eurotiales</taxon>
        <taxon>Aspergillaceae</taxon>
        <taxon>Penicillium</taxon>
    </lineage>
</organism>
<feature type="compositionally biased region" description="Polar residues" evidence="1">
    <location>
        <begin position="7"/>
        <end position="28"/>
    </location>
</feature>
<dbReference type="GeneID" id="27675484"/>
<reference evidence="2 3" key="1">
    <citation type="journal article" date="2015" name="Mol. Plant Microbe Interact.">
        <title>Genome, transcriptome, and functional analyses of Penicillium expansum provide new insights into secondary metabolism and pathogenicity.</title>
        <authorList>
            <person name="Ballester A.R."/>
            <person name="Marcet-Houben M."/>
            <person name="Levin E."/>
            <person name="Sela N."/>
            <person name="Selma-Lazaro C."/>
            <person name="Carmona L."/>
            <person name="Wisniewski M."/>
            <person name="Droby S."/>
            <person name="Gonzalez-Candelas L."/>
            <person name="Gabaldon T."/>
        </authorList>
    </citation>
    <scope>NUCLEOTIDE SEQUENCE [LARGE SCALE GENOMIC DNA]</scope>
    <source>
        <strain evidence="2 3">MD-8</strain>
    </source>
</reference>
<evidence type="ECO:0000313" key="3">
    <source>
        <dbReference type="Proteomes" id="UP000030143"/>
    </source>
</evidence>
<accession>A0A0A2JD40</accession>
<evidence type="ECO:0000313" key="2">
    <source>
        <dbReference type="EMBL" id="KGO50225.1"/>
    </source>
</evidence>
<protein>
    <submittedName>
        <fullName evidence="2">Uncharacterized protein</fullName>
    </submittedName>
</protein>
<dbReference type="STRING" id="27334.A0A0A2JD40"/>
<evidence type="ECO:0000256" key="1">
    <source>
        <dbReference type="SAM" id="MobiDB-lite"/>
    </source>
</evidence>